<dbReference type="Gene3D" id="1.10.760.10">
    <property type="entry name" value="Cytochrome c-like domain"/>
    <property type="match status" value="1"/>
</dbReference>
<dbReference type="Pfam" id="PF21419">
    <property type="entry name" value="RoxA-like_Cyt-c"/>
    <property type="match status" value="1"/>
</dbReference>
<sequence>MKNIATASSLAAALCLGAAFAAKADSLVYTDQGSNWTATTRAIYYTQDQGSRLMPLSWMQALSLADGTPFLADNLARYGYLTMDGPNNGLPIGFTVTGPDGRKEVGMTCAACHTREIAISDIRYRIDGGPALSDFHQFLIDLDASTQKLVADPIAYDLFSKTVLGTDYPNPNSRAQLQVDFTIWTQRFHAIVSKGVPHNTWGVGRLDAVGMIFNRLTGLDLGAPPTRLIEANLQPADAPVRYPFLWNASIQDRTQWPGFAANGSDILGLARNVGEVYGVFGVFEPTKEQWSLLGYDYLKNNSLNFEGLNTLEDLIKQMGPPKYPFPVDATLAKTGETLFNTWRGSDGKGSTCFDCHGQKPGTPSLGNATWATPLWDVGTDSREYNIMNWTASPGIMTGARIPFIGDKLAATSPSIDILTVAVEGSILQHYAESIFDLREKKLPMLQSAIDDAFKAKLPELNLSSDLRELQNAFPRSQGQNLAAVQAKVAAARTDAAAKPPTTATSQAATQPISPTTQFKYESRVLYGIWATAPYLHNGSVPTLADLLQPVAKRPQTFAVGPDYDPKLVGLAVTQTGLNTVTQTTDCGQRNSGNSRCGHDFGTDLSPSDKTALLEYLKTL</sequence>
<dbReference type="SUPFAM" id="SSF46626">
    <property type="entry name" value="Cytochrome c"/>
    <property type="match status" value="1"/>
</dbReference>
<dbReference type="RefSeq" id="WP_083943378.1">
    <property type="nucleotide sequence ID" value="NZ_JACIED010000004.1"/>
</dbReference>
<dbReference type="InterPro" id="IPR051395">
    <property type="entry name" value="Cytochrome_c_Peroxidase/MauG"/>
</dbReference>
<keyword evidence="3 4" id="KW-0408">Iron</keyword>
<dbReference type="NCBIfam" id="NF040606">
    <property type="entry name" value="CytoC_perox"/>
    <property type="match status" value="1"/>
</dbReference>
<comment type="caution">
    <text evidence="7">The sequence shown here is derived from an EMBL/GenBank/DDBJ whole genome shotgun (WGS) entry which is preliminary data.</text>
</comment>
<evidence type="ECO:0000256" key="2">
    <source>
        <dbReference type="ARBA" id="ARBA00022723"/>
    </source>
</evidence>
<dbReference type="AlphaFoldDB" id="A0A7W6HPZ9"/>
<dbReference type="EMBL" id="JACIED010000004">
    <property type="protein sequence ID" value="MBB4009013.1"/>
    <property type="molecule type" value="Genomic_DNA"/>
</dbReference>
<dbReference type="InterPro" id="IPR047758">
    <property type="entry name" value="CytoC_perox"/>
</dbReference>
<dbReference type="InterPro" id="IPR036909">
    <property type="entry name" value="Cyt_c-like_dom_sf"/>
</dbReference>
<accession>A0A7W6HPZ9</accession>
<reference evidence="7 8" key="1">
    <citation type="submission" date="2020-08" db="EMBL/GenBank/DDBJ databases">
        <title>Genomic Encyclopedia of Type Strains, Phase IV (KMG-IV): sequencing the most valuable type-strain genomes for metagenomic binning, comparative biology and taxonomic classification.</title>
        <authorList>
            <person name="Goeker M."/>
        </authorList>
    </citation>
    <scope>NUCLEOTIDE SEQUENCE [LARGE SCALE GENOMIC DNA]</scope>
    <source>
        <strain evidence="7 8">DSM 100021</strain>
    </source>
</reference>
<evidence type="ECO:0000256" key="5">
    <source>
        <dbReference type="SAM" id="SignalP"/>
    </source>
</evidence>
<proteinExistence type="predicted"/>
<keyword evidence="5" id="KW-0732">Signal</keyword>
<feature type="chain" id="PRO_5031218185" evidence="5">
    <location>
        <begin position="25"/>
        <end position="619"/>
    </location>
</feature>
<feature type="domain" description="Cytochrome c" evidence="6">
    <location>
        <begin position="330"/>
        <end position="619"/>
    </location>
</feature>
<gene>
    <name evidence="7" type="ORF">GGQ71_003295</name>
</gene>
<dbReference type="PANTHER" id="PTHR30600">
    <property type="entry name" value="CYTOCHROME C PEROXIDASE-RELATED"/>
    <property type="match status" value="1"/>
</dbReference>
<protein>
    <submittedName>
        <fullName evidence="7">Mono/diheme cytochrome c family protein</fullName>
    </submittedName>
</protein>
<dbReference type="OrthoDB" id="417271at2"/>
<dbReference type="Proteomes" id="UP000544107">
    <property type="component" value="Unassembled WGS sequence"/>
</dbReference>
<dbReference type="GO" id="GO:0004130">
    <property type="term" value="F:cytochrome-c peroxidase activity"/>
    <property type="evidence" value="ECO:0007669"/>
    <property type="project" value="TreeGrafter"/>
</dbReference>
<dbReference type="InterPro" id="IPR009056">
    <property type="entry name" value="Cyt_c-like_dom"/>
</dbReference>
<dbReference type="GO" id="GO:0046872">
    <property type="term" value="F:metal ion binding"/>
    <property type="evidence" value="ECO:0007669"/>
    <property type="project" value="UniProtKB-KW"/>
</dbReference>
<dbReference type="GO" id="GO:0009055">
    <property type="term" value="F:electron transfer activity"/>
    <property type="evidence" value="ECO:0007669"/>
    <property type="project" value="InterPro"/>
</dbReference>
<evidence type="ECO:0000313" key="8">
    <source>
        <dbReference type="Proteomes" id="UP000544107"/>
    </source>
</evidence>
<evidence type="ECO:0000313" key="7">
    <source>
        <dbReference type="EMBL" id="MBB4009013.1"/>
    </source>
</evidence>
<keyword evidence="2 4" id="KW-0479">Metal-binding</keyword>
<organism evidence="7 8">
    <name type="scientific">Allorhizobium taibaishanense</name>
    <dbReference type="NCBI Taxonomy" id="887144"/>
    <lineage>
        <taxon>Bacteria</taxon>
        <taxon>Pseudomonadati</taxon>
        <taxon>Pseudomonadota</taxon>
        <taxon>Alphaproteobacteria</taxon>
        <taxon>Hyphomicrobiales</taxon>
        <taxon>Rhizobiaceae</taxon>
        <taxon>Rhizobium/Agrobacterium group</taxon>
        <taxon>Allorhizobium</taxon>
    </lineage>
</organism>
<evidence type="ECO:0000256" key="3">
    <source>
        <dbReference type="ARBA" id="ARBA00023004"/>
    </source>
</evidence>
<evidence type="ECO:0000256" key="4">
    <source>
        <dbReference type="PROSITE-ProRule" id="PRU00433"/>
    </source>
</evidence>
<dbReference type="PANTHER" id="PTHR30600:SF9">
    <property type="entry name" value="BLR7738 PROTEIN"/>
    <property type="match status" value="1"/>
</dbReference>
<name>A0A7W6HPZ9_9HYPH</name>
<dbReference type="PROSITE" id="PS51007">
    <property type="entry name" value="CYTC"/>
    <property type="match status" value="1"/>
</dbReference>
<keyword evidence="1 4" id="KW-0349">Heme</keyword>
<evidence type="ECO:0000256" key="1">
    <source>
        <dbReference type="ARBA" id="ARBA00022617"/>
    </source>
</evidence>
<evidence type="ECO:0000259" key="6">
    <source>
        <dbReference type="PROSITE" id="PS51007"/>
    </source>
</evidence>
<feature type="signal peptide" evidence="5">
    <location>
        <begin position="1"/>
        <end position="24"/>
    </location>
</feature>
<dbReference type="GO" id="GO:0020037">
    <property type="term" value="F:heme binding"/>
    <property type="evidence" value="ECO:0007669"/>
    <property type="project" value="InterPro"/>
</dbReference>